<keyword evidence="1 4" id="KW-0547">Nucleotide-binding</keyword>
<keyword evidence="2 4" id="KW-0067">ATP-binding</keyword>
<keyword evidence="3 4" id="KW-0238">DNA-binding</keyword>
<dbReference type="EMBL" id="LWMT01000259">
    <property type="protein sequence ID" value="KZX11018.1"/>
    <property type="molecule type" value="Genomic_DNA"/>
</dbReference>
<dbReference type="GO" id="GO:0005524">
    <property type="term" value="F:ATP binding"/>
    <property type="evidence" value="ECO:0007669"/>
    <property type="project" value="UniProtKB-UniRule"/>
</dbReference>
<dbReference type="PANTHER" id="PTHR11361">
    <property type="entry name" value="DNA MISMATCH REPAIR PROTEIN MUTS FAMILY MEMBER"/>
    <property type="match status" value="1"/>
</dbReference>
<dbReference type="Gene3D" id="3.40.50.300">
    <property type="entry name" value="P-loop containing nucleotide triphosphate hydrolases"/>
    <property type="match status" value="1"/>
</dbReference>
<dbReference type="HAMAP" id="MF_00971">
    <property type="entry name" value="MutS2_archaea"/>
    <property type="match status" value="1"/>
</dbReference>
<dbReference type="STRING" id="55758.MBFIL_15580"/>
<dbReference type="GO" id="GO:0016787">
    <property type="term" value="F:hydrolase activity"/>
    <property type="evidence" value="ECO:0007669"/>
    <property type="project" value="UniProtKB-KW"/>
</dbReference>
<name>A0A165ZQ65_9EURY</name>
<organism evidence="6 7">
    <name type="scientific">Methanobrevibacter filiformis</name>
    <dbReference type="NCBI Taxonomy" id="55758"/>
    <lineage>
        <taxon>Archaea</taxon>
        <taxon>Methanobacteriati</taxon>
        <taxon>Methanobacteriota</taxon>
        <taxon>Methanomada group</taxon>
        <taxon>Methanobacteria</taxon>
        <taxon>Methanobacteriales</taxon>
        <taxon>Methanobacteriaceae</taxon>
        <taxon>Methanobrevibacter</taxon>
    </lineage>
</organism>
<evidence type="ECO:0000313" key="6">
    <source>
        <dbReference type="EMBL" id="KZX11018.1"/>
    </source>
</evidence>
<dbReference type="InterPro" id="IPR000432">
    <property type="entry name" value="DNA_mismatch_repair_MutS_C"/>
</dbReference>
<comment type="cofactor">
    <cofactor evidence="4">
        <name>a divalent metal cation</name>
        <dbReference type="ChEBI" id="CHEBI:60240"/>
    </cofactor>
</comment>
<comment type="function">
    <text evidence="4">Has ATPase and non-specific DNA-binding activities.</text>
</comment>
<gene>
    <name evidence="4 6" type="primary">mutS2</name>
    <name evidence="6" type="ORF">MBFIL_15580</name>
</gene>
<dbReference type="PIRSF" id="PIRSF029254">
    <property type="entry name" value="MutS_C_archaeal"/>
    <property type="match status" value="1"/>
</dbReference>
<dbReference type="InterPro" id="IPR045076">
    <property type="entry name" value="MutS"/>
</dbReference>
<dbReference type="PATRIC" id="fig|55758.3.peg.1757"/>
<protein>
    <recommendedName>
        <fullName evidence="4">DNA-binding protein MutS2</fullName>
    </recommendedName>
</protein>
<dbReference type="InterPro" id="IPR012401">
    <property type="entry name" value="DNA-bd_MutS2_arc"/>
</dbReference>
<dbReference type="InterPro" id="IPR010994">
    <property type="entry name" value="RuvA_2-like"/>
</dbReference>
<dbReference type="GO" id="GO:0140664">
    <property type="term" value="F:ATP-dependent DNA damage sensor activity"/>
    <property type="evidence" value="ECO:0007669"/>
    <property type="project" value="InterPro"/>
</dbReference>
<evidence type="ECO:0000313" key="7">
    <source>
        <dbReference type="Proteomes" id="UP000077066"/>
    </source>
</evidence>
<dbReference type="Proteomes" id="UP000077066">
    <property type="component" value="Unassembled WGS sequence"/>
</dbReference>
<reference evidence="6 7" key="1">
    <citation type="submission" date="2016-04" db="EMBL/GenBank/DDBJ databases">
        <title>Genome sequence of Methanobrevibacter filiformis DSM 11501.</title>
        <authorList>
            <person name="Poehlein A."/>
            <person name="Seedorf H."/>
            <person name="Daniel R."/>
        </authorList>
    </citation>
    <scope>NUCLEOTIDE SEQUENCE [LARGE SCALE GENOMIC DNA]</scope>
    <source>
        <strain evidence="6 7">DSM 11501</strain>
    </source>
</reference>
<keyword evidence="4 6" id="KW-0378">Hydrolase</keyword>
<dbReference type="SUPFAM" id="SSF47781">
    <property type="entry name" value="RuvA domain 2-like"/>
    <property type="match status" value="1"/>
</dbReference>
<dbReference type="AlphaFoldDB" id="A0A165ZQ65"/>
<evidence type="ECO:0000259" key="5">
    <source>
        <dbReference type="SMART" id="SM00534"/>
    </source>
</evidence>
<dbReference type="OrthoDB" id="15514at2157"/>
<dbReference type="SMART" id="SM00534">
    <property type="entry name" value="MUTSac"/>
    <property type="match status" value="1"/>
</dbReference>
<dbReference type="SUPFAM" id="SSF52540">
    <property type="entry name" value="P-loop containing nucleoside triphosphate hydrolases"/>
    <property type="match status" value="1"/>
</dbReference>
<keyword evidence="7" id="KW-1185">Reference proteome</keyword>
<dbReference type="GO" id="GO:0004519">
    <property type="term" value="F:endonuclease activity"/>
    <property type="evidence" value="ECO:0007669"/>
    <property type="project" value="UniProtKB-KW"/>
</dbReference>
<feature type="domain" description="DNA mismatch repair proteins mutS family" evidence="5">
    <location>
        <begin position="457"/>
        <end position="640"/>
    </location>
</feature>
<accession>A0A165ZQ65</accession>
<dbReference type="Gene3D" id="1.10.150.20">
    <property type="entry name" value="5' to 3' exonuclease, C-terminal subdomain"/>
    <property type="match status" value="1"/>
</dbReference>
<dbReference type="GO" id="GO:0006298">
    <property type="term" value="P:mismatch repair"/>
    <property type="evidence" value="ECO:0007669"/>
    <property type="project" value="InterPro"/>
</dbReference>
<evidence type="ECO:0000256" key="3">
    <source>
        <dbReference type="ARBA" id="ARBA00023125"/>
    </source>
</evidence>
<evidence type="ECO:0000256" key="2">
    <source>
        <dbReference type="ARBA" id="ARBA00022840"/>
    </source>
</evidence>
<keyword evidence="6" id="KW-0540">Nuclease</keyword>
<evidence type="ECO:0000256" key="1">
    <source>
        <dbReference type="ARBA" id="ARBA00022741"/>
    </source>
</evidence>
<evidence type="ECO:0000256" key="4">
    <source>
        <dbReference type="HAMAP-Rule" id="MF_00971"/>
    </source>
</evidence>
<sequence length="642" mass="72709">MGAAATNLELKNIKGVGEKLSSKIVQHVGGEKELNRIIKELDLEKISSIEGISQKKSIEIMNQLLGNPAQKFLKSDRAIQLYDEIIEKILSYSNTKYSENRILLLAPSKNIKAIKKQLSFVMNAKEAVSKLPISKLQKLMKNLHEPQEVRPKFDASKAILVESPEDYDYLLDLKLNQYYPIITLSESMMIEEELQNYELIIYVYTQGFLEVDDSNNLVMINKDSPVHEIVPEIILDYFNHNKKLFEKVLEIRKILGKDSVLEDVVTILESVDSFKLKEIDLDEIINSSKKIADNELKEAIKNIDIDGDEVLDLLNNEIPPKIGKIFDKIITKAKNTIKSESGIDFDPFLRKYPLELDENEIERIKQMESSKKENRIFDIKSTVASQLGAIKEKAIIEVKEALEFDYGFCLGSFAHEYNLSPPKFANSFKLKGALHLELGLEKGDNIQRVDYDLSVPDNIALLTGANSGGKTTLLETIGQIAIMAQMGLPVCAESAEVKLLDEMYHFSKKRSLDAGAFESFLNVFIPIVTTDSEKLVLLDELEGITELEAAVKIISSFIDMIKESKSFGIIVTHMAKELMEYTDIRVDGIEAKGLDEKYELIVDRTPKMNCLARSTPEFILKRIYENSEGKLKEVYGEILKKF</sequence>
<proteinExistence type="inferred from homology"/>
<feature type="binding site" evidence="4">
    <location>
        <begin position="464"/>
        <end position="471"/>
    </location>
    <ligand>
        <name>ATP</name>
        <dbReference type="ChEBI" id="CHEBI:30616"/>
    </ligand>
</feature>
<dbReference type="Pfam" id="PF00488">
    <property type="entry name" value="MutS_V"/>
    <property type="match status" value="1"/>
</dbReference>
<dbReference type="PANTHER" id="PTHR11361:SF125">
    <property type="entry name" value="DNA-BINDING PROTEIN MUTS2"/>
    <property type="match status" value="1"/>
</dbReference>
<comment type="similarity">
    <text evidence="4">Belongs to the DNA mismatch repair MutS family. Archaeal Muts2 subfamily.</text>
</comment>
<dbReference type="InterPro" id="IPR027417">
    <property type="entry name" value="P-loop_NTPase"/>
</dbReference>
<dbReference type="GO" id="GO:0030983">
    <property type="term" value="F:mismatched DNA binding"/>
    <property type="evidence" value="ECO:0007669"/>
    <property type="project" value="InterPro"/>
</dbReference>
<keyword evidence="6" id="KW-0255">Endonuclease</keyword>
<comment type="caution">
    <text evidence="6">The sequence shown here is derived from an EMBL/GenBank/DDBJ whole genome shotgun (WGS) entry which is preliminary data.</text>
</comment>